<accession>A0AAD3H004</accession>
<protein>
    <submittedName>
        <fullName evidence="2">Uncharacterized protein</fullName>
    </submittedName>
</protein>
<reference evidence="2 3" key="1">
    <citation type="journal article" date="2021" name="Sci. Rep.">
        <title>The genome of the diatom Chaetoceros tenuissimus carries an ancient integrated fragment of an extant virus.</title>
        <authorList>
            <person name="Hongo Y."/>
            <person name="Kimura K."/>
            <person name="Takaki Y."/>
            <person name="Yoshida Y."/>
            <person name="Baba S."/>
            <person name="Kobayashi G."/>
            <person name="Nagasaki K."/>
            <person name="Hano T."/>
            <person name="Tomaru Y."/>
        </authorList>
    </citation>
    <scope>NUCLEOTIDE SEQUENCE [LARGE SCALE GENOMIC DNA]</scope>
    <source>
        <strain evidence="2 3">NIES-3715</strain>
    </source>
</reference>
<dbReference type="AlphaFoldDB" id="A0AAD3H004"/>
<keyword evidence="3" id="KW-1185">Reference proteome</keyword>
<evidence type="ECO:0000256" key="1">
    <source>
        <dbReference type="SAM" id="MobiDB-lite"/>
    </source>
</evidence>
<name>A0AAD3H004_9STRA</name>
<dbReference type="EMBL" id="BLLK01000020">
    <property type="protein sequence ID" value="GFH45093.1"/>
    <property type="molecule type" value="Genomic_DNA"/>
</dbReference>
<gene>
    <name evidence="2" type="ORF">CTEN210_01567</name>
</gene>
<organism evidence="2 3">
    <name type="scientific">Chaetoceros tenuissimus</name>
    <dbReference type="NCBI Taxonomy" id="426638"/>
    <lineage>
        <taxon>Eukaryota</taxon>
        <taxon>Sar</taxon>
        <taxon>Stramenopiles</taxon>
        <taxon>Ochrophyta</taxon>
        <taxon>Bacillariophyta</taxon>
        <taxon>Coscinodiscophyceae</taxon>
        <taxon>Chaetocerotophycidae</taxon>
        <taxon>Chaetocerotales</taxon>
        <taxon>Chaetocerotaceae</taxon>
        <taxon>Chaetoceros</taxon>
    </lineage>
</organism>
<proteinExistence type="predicted"/>
<evidence type="ECO:0000313" key="2">
    <source>
        <dbReference type="EMBL" id="GFH45093.1"/>
    </source>
</evidence>
<evidence type="ECO:0000313" key="3">
    <source>
        <dbReference type="Proteomes" id="UP001054902"/>
    </source>
</evidence>
<comment type="caution">
    <text evidence="2">The sequence shown here is derived from an EMBL/GenBank/DDBJ whole genome shotgun (WGS) entry which is preliminary data.</text>
</comment>
<feature type="region of interest" description="Disordered" evidence="1">
    <location>
        <begin position="147"/>
        <end position="174"/>
    </location>
</feature>
<sequence>MKSSIHKYPIKRKVTVDSRSTQQILITEQTSKENLVELGMRLRKLLECSKKTNKSRQEVKRLARLVEQERRIHGAPAISSIPDDRWSAKRDSIVLVTESHSRRPSSTSASFHMKRQQHRGQIMDSATIFPQSWTENKSIARRKVSISPGPLESSLPRLQTQPCNGRLSPLPTETSVLTKGNESFFSPRMDHEVQKFQSQFFPSW</sequence>
<dbReference type="Proteomes" id="UP001054902">
    <property type="component" value="Unassembled WGS sequence"/>
</dbReference>